<dbReference type="PROSITE" id="PS00141">
    <property type="entry name" value="ASP_PROTEASE"/>
    <property type="match status" value="1"/>
</dbReference>
<evidence type="ECO:0000256" key="1">
    <source>
        <dbReference type="SAM" id="MobiDB-lite"/>
    </source>
</evidence>
<name>A0A6P4J1C7_DROKI</name>
<dbReference type="GeneID" id="108083760"/>
<dbReference type="RefSeq" id="XP_017035172.1">
    <property type="nucleotide sequence ID" value="XM_017179683.3"/>
</dbReference>
<dbReference type="AlphaFoldDB" id="A0A6P4J1C7"/>
<feature type="compositionally biased region" description="Basic and acidic residues" evidence="1">
    <location>
        <begin position="519"/>
        <end position="528"/>
    </location>
</feature>
<evidence type="ECO:0000313" key="2">
    <source>
        <dbReference type="Proteomes" id="UP001652661"/>
    </source>
</evidence>
<accession>A0A6P4J1C7</accession>
<feature type="region of interest" description="Disordered" evidence="1">
    <location>
        <begin position="135"/>
        <end position="261"/>
    </location>
</feature>
<feature type="compositionally biased region" description="Polar residues" evidence="1">
    <location>
        <begin position="175"/>
        <end position="184"/>
    </location>
</feature>
<dbReference type="OrthoDB" id="8065483at2759"/>
<dbReference type="InterPro" id="IPR021109">
    <property type="entry name" value="Peptidase_aspartic_dom_sf"/>
</dbReference>
<feature type="compositionally biased region" description="Polar residues" evidence="1">
    <location>
        <begin position="453"/>
        <end position="465"/>
    </location>
</feature>
<feature type="compositionally biased region" description="Basic and acidic residues" evidence="1">
    <location>
        <begin position="437"/>
        <end position="449"/>
    </location>
</feature>
<sequence>MGVKWISYRKKHELEAILGEFGLEQSGTVDEQHDRLIFFARDPENSEANLVRLSELERMFGNAPTGDIDALADSVRLDPASTNADRATGSQLGRGRTRVPGFFPATALLSATGGQNPDLPAAAQRAVQGGLRQHAPGIQVINRETRFPHPGRADPPGSGLRGDAQPVWRPRPSLSEPSTGTQVQLCDGGRPDATPCPASSPIGPLNQRIHQPERVHEPQRSLSRASQHPRRLPQQRTTGTLLGGVPESTRHLLPGLRTPRNPDYRMLSALSIVKRERASSDPESPGEPVQPTQPVGGTLYQHQGRIRAAITMEERGFVATLDTGATYSFISEDLARELGNANNMRDIRTQLKLADGTCRELTRALATNIYLGNKRAPTILLVMTGVLDGILLGMDFLCRIGATIQCGGQTLSLLPDDYTEPPWVQAQSNARRRKKETRSVHFEEPHSTPHEGPSTSRHSASTTDEGSAAEMPSVAAPSRPPLPNDPRRTRSRPPTPIPELRGRRRSTPWADSPSGSSSEEERPSDRQAHVHWVPAPDGWSTANGTLPAPLIRRIQQRLQGPRRRTLRYLEEEKGQRFRVQLNRDDHVRVFLHSTRN</sequence>
<protein>
    <submittedName>
        <fullName evidence="3">Uncharacterized protein</fullName>
    </submittedName>
</protein>
<feature type="region of interest" description="Disordered" evidence="1">
    <location>
        <begin position="415"/>
        <end position="528"/>
    </location>
</feature>
<proteinExistence type="predicted"/>
<dbReference type="GO" id="GO:0006508">
    <property type="term" value="P:proteolysis"/>
    <property type="evidence" value="ECO:0007669"/>
    <property type="project" value="InterPro"/>
</dbReference>
<dbReference type="Proteomes" id="UP001652661">
    <property type="component" value="Chromosome 3L"/>
</dbReference>
<gene>
    <name evidence="3" type="primary">LOC108083760</name>
</gene>
<dbReference type="GO" id="GO:0004190">
    <property type="term" value="F:aspartic-type endopeptidase activity"/>
    <property type="evidence" value="ECO:0007669"/>
    <property type="project" value="InterPro"/>
</dbReference>
<dbReference type="Gene3D" id="2.40.70.10">
    <property type="entry name" value="Acid Proteases"/>
    <property type="match status" value="1"/>
</dbReference>
<dbReference type="InterPro" id="IPR001969">
    <property type="entry name" value="Aspartic_peptidase_AS"/>
</dbReference>
<feature type="region of interest" description="Disordered" evidence="1">
    <location>
        <begin position="275"/>
        <end position="297"/>
    </location>
</feature>
<reference evidence="3" key="1">
    <citation type="submission" date="2025-08" db="UniProtKB">
        <authorList>
            <consortium name="RefSeq"/>
        </authorList>
    </citation>
    <scope>IDENTIFICATION</scope>
    <source>
        <strain evidence="3">14028-0561.14</strain>
        <tissue evidence="3">Whole fly</tissue>
    </source>
</reference>
<keyword evidence="2" id="KW-1185">Reference proteome</keyword>
<organism evidence="2 3">
    <name type="scientific">Drosophila kikkawai</name>
    <name type="common">Fruit fly</name>
    <dbReference type="NCBI Taxonomy" id="30033"/>
    <lineage>
        <taxon>Eukaryota</taxon>
        <taxon>Metazoa</taxon>
        <taxon>Ecdysozoa</taxon>
        <taxon>Arthropoda</taxon>
        <taxon>Hexapoda</taxon>
        <taxon>Insecta</taxon>
        <taxon>Pterygota</taxon>
        <taxon>Neoptera</taxon>
        <taxon>Endopterygota</taxon>
        <taxon>Diptera</taxon>
        <taxon>Brachycera</taxon>
        <taxon>Muscomorpha</taxon>
        <taxon>Ephydroidea</taxon>
        <taxon>Drosophilidae</taxon>
        <taxon>Drosophila</taxon>
        <taxon>Sophophora</taxon>
    </lineage>
</organism>
<feature type="compositionally biased region" description="Basic and acidic residues" evidence="1">
    <location>
        <begin position="210"/>
        <end position="219"/>
    </location>
</feature>
<dbReference type="SUPFAM" id="SSF50630">
    <property type="entry name" value="Acid proteases"/>
    <property type="match status" value="1"/>
</dbReference>
<dbReference type="CDD" id="cd00303">
    <property type="entry name" value="retropepsin_like"/>
    <property type="match status" value="1"/>
</dbReference>
<evidence type="ECO:0000313" key="3">
    <source>
        <dbReference type="RefSeq" id="XP_017035172.1"/>
    </source>
</evidence>
<dbReference type="Pfam" id="PF13975">
    <property type="entry name" value="gag-asp_proteas"/>
    <property type="match status" value="1"/>
</dbReference>